<dbReference type="InterPro" id="IPR017907">
    <property type="entry name" value="Znf_RING_CS"/>
</dbReference>
<feature type="domain" description="SH3" evidence="8">
    <location>
        <begin position="210"/>
        <end position="273"/>
    </location>
</feature>
<keyword evidence="2 6" id="KW-0479">Metal-binding</keyword>
<feature type="compositionally biased region" description="Polar residues" evidence="7">
    <location>
        <begin position="130"/>
        <end position="143"/>
    </location>
</feature>
<evidence type="ECO:0000313" key="11">
    <source>
        <dbReference type="Proteomes" id="UP000298030"/>
    </source>
</evidence>
<keyword evidence="11" id="KW-1185">Reference proteome</keyword>
<dbReference type="InterPro" id="IPR013083">
    <property type="entry name" value="Znf_RING/FYVE/PHD"/>
</dbReference>
<feature type="zinc finger region" description="TRAF-type" evidence="6">
    <location>
        <begin position="62"/>
        <end position="101"/>
    </location>
</feature>
<dbReference type="InterPro" id="IPR001293">
    <property type="entry name" value="Znf_TRAF"/>
</dbReference>
<dbReference type="InterPro" id="IPR001452">
    <property type="entry name" value="SH3_domain"/>
</dbReference>
<evidence type="ECO:0000259" key="8">
    <source>
        <dbReference type="PROSITE" id="PS50002"/>
    </source>
</evidence>
<dbReference type="CDD" id="cd00174">
    <property type="entry name" value="SH3"/>
    <property type="match status" value="1"/>
</dbReference>
<comment type="caution">
    <text evidence="10">The sequence shown here is derived from an EMBL/GenBank/DDBJ whole genome shotgun (WGS) entry which is preliminary data.</text>
</comment>
<dbReference type="SUPFAM" id="SSF57850">
    <property type="entry name" value="RING/U-box"/>
    <property type="match status" value="1"/>
</dbReference>
<dbReference type="OrthoDB" id="2929484at2759"/>
<feature type="region of interest" description="Disordered" evidence="7">
    <location>
        <begin position="325"/>
        <end position="360"/>
    </location>
</feature>
<dbReference type="SUPFAM" id="SSF50044">
    <property type="entry name" value="SH3-domain"/>
    <property type="match status" value="2"/>
</dbReference>
<protein>
    <recommendedName>
        <fullName evidence="12">SH3 domain-containing protein</fullName>
    </recommendedName>
</protein>
<dbReference type="Gene3D" id="3.30.40.10">
    <property type="entry name" value="Zinc/RING finger domain, C3HC4 (zinc finger)"/>
    <property type="match status" value="2"/>
</dbReference>
<feature type="region of interest" description="Disordered" evidence="7">
    <location>
        <begin position="125"/>
        <end position="206"/>
    </location>
</feature>
<organism evidence="10 11">
    <name type="scientific">Coprinellus micaceus</name>
    <name type="common">Glistening ink-cap mushroom</name>
    <name type="synonym">Coprinus micaceus</name>
    <dbReference type="NCBI Taxonomy" id="71717"/>
    <lineage>
        <taxon>Eukaryota</taxon>
        <taxon>Fungi</taxon>
        <taxon>Dikarya</taxon>
        <taxon>Basidiomycota</taxon>
        <taxon>Agaricomycotina</taxon>
        <taxon>Agaricomycetes</taxon>
        <taxon>Agaricomycetidae</taxon>
        <taxon>Agaricales</taxon>
        <taxon>Agaricineae</taxon>
        <taxon>Psathyrellaceae</taxon>
        <taxon>Coprinellus</taxon>
    </lineage>
</organism>
<reference evidence="10 11" key="1">
    <citation type="journal article" date="2019" name="Nat. Ecol. Evol.">
        <title>Megaphylogeny resolves global patterns of mushroom evolution.</title>
        <authorList>
            <person name="Varga T."/>
            <person name="Krizsan K."/>
            <person name="Foldi C."/>
            <person name="Dima B."/>
            <person name="Sanchez-Garcia M."/>
            <person name="Sanchez-Ramirez S."/>
            <person name="Szollosi G.J."/>
            <person name="Szarkandi J.G."/>
            <person name="Papp V."/>
            <person name="Albert L."/>
            <person name="Andreopoulos W."/>
            <person name="Angelini C."/>
            <person name="Antonin V."/>
            <person name="Barry K.W."/>
            <person name="Bougher N.L."/>
            <person name="Buchanan P."/>
            <person name="Buyck B."/>
            <person name="Bense V."/>
            <person name="Catcheside P."/>
            <person name="Chovatia M."/>
            <person name="Cooper J."/>
            <person name="Damon W."/>
            <person name="Desjardin D."/>
            <person name="Finy P."/>
            <person name="Geml J."/>
            <person name="Haridas S."/>
            <person name="Hughes K."/>
            <person name="Justo A."/>
            <person name="Karasinski D."/>
            <person name="Kautmanova I."/>
            <person name="Kiss B."/>
            <person name="Kocsube S."/>
            <person name="Kotiranta H."/>
            <person name="LaButti K.M."/>
            <person name="Lechner B.E."/>
            <person name="Liimatainen K."/>
            <person name="Lipzen A."/>
            <person name="Lukacs Z."/>
            <person name="Mihaltcheva S."/>
            <person name="Morgado L.N."/>
            <person name="Niskanen T."/>
            <person name="Noordeloos M.E."/>
            <person name="Ohm R.A."/>
            <person name="Ortiz-Santana B."/>
            <person name="Ovrebo C."/>
            <person name="Racz N."/>
            <person name="Riley R."/>
            <person name="Savchenko A."/>
            <person name="Shiryaev A."/>
            <person name="Soop K."/>
            <person name="Spirin V."/>
            <person name="Szebenyi C."/>
            <person name="Tomsovsky M."/>
            <person name="Tulloss R.E."/>
            <person name="Uehling J."/>
            <person name="Grigoriev I.V."/>
            <person name="Vagvolgyi C."/>
            <person name="Papp T."/>
            <person name="Martin F.M."/>
            <person name="Miettinen O."/>
            <person name="Hibbett D.S."/>
            <person name="Nagy L.G."/>
        </authorList>
    </citation>
    <scope>NUCLEOTIDE SEQUENCE [LARGE SCALE GENOMIC DNA]</scope>
    <source>
        <strain evidence="10 11">FP101781</strain>
    </source>
</reference>
<dbReference type="PROSITE" id="PS50145">
    <property type="entry name" value="ZF_TRAF"/>
    <property type="match status" value="1"/>
</dbReference>
<feature type="region of interest" description="Disordered" evidence="7">
    <location>
        <begin position="270"/>
        <end position="294"/>
    </location>
</feature>
<evidence type="ECO:0000256" key="6">
    <source>
        <dbReference type="PROSITE-ProRule" id="PRU00207"/>
    </source>
</evidence>
<keyword evidence="4 6" id="KW-0862">Zinc</keyword>
<feature type="compositionally biased region" description="Acidic residues" evidence="7">
    <location>
        <begin position="147"/>
        <end position="156"/>
    </location>
</feature>
<dbReference type="SMART" id="SM00326">
    <property type="entry name" value="SH3"/>
    <property type="match status" value="1"/>
</dbReference>
<keyword evidence="3 6" id="KW-0863">Zinc-finger</keyword>
<keyword evidence="1 5" id="KW-0728">SH3 domain</keyword>
<dbReference type="InterPro" id="IPR018957">
    <property type="entry name" value="Znf_C3HC4_RING-type"/>
</dbReference>
<feature type="domain" description="TRAF-type" evidence="9">
    <location>
        <begin position="62"/>
        <end position="101"/>
    </location>
</feature>
<accession>A0A4Y7T866</accession>
<evidence type="ECO:0000256" key="5">
    <source>
        <dbReference type="PROSITE-ProRule" id="PRU00192"/>
    </source>
</evidence>
<dbReference type="PANTHER" id="PTHR10131:SF94">
    <property type="entry name" value="TNF RECEPTOR-ASSOCIATED FACTOR 4"/>
    <property type="match status" value="1"/>
</dbReference>
<dbReference type="EMBL" id="QPFP01000023">
    <property type="protein sequence ID" value="TEB30335.1"/>
    <property type="molecule type" value="Genomic_DNA"/>
</dbReference>
<feature type="compositionally biased region" description="Polar residues" evidence="7">
    <location>
        <begin position="159"/>
        <end position="168"/>
    </location>
</feature>
<evidence type="ECO:0000256" key="7">
    <source>
        <dbReference type="SAM" id="MobiDB-lite"/>
    </source>
</evidence>
<evidence type="ECO:0000256" key="1">
    <source>
        <dbReference type="ARBA" id="ARBA00022443"/>
    </source>
</evidence>
<dbReference type="Proteomes" id="UP000298030">
    <property type="component" value="Unassembled WGS sequence"/>
</dbReference>
<dbReference type="InterPro" id="IPR036028">
    <property type="entry name" value="SH3-like_dom_sf"/>
</dbReference>
<dbReference type="SUPFAM" id="SSF49599">
    <property type="entry name" value="TRAF domain-like"/>
    <property type="match status" value="1"/>
</dbReference>
<dbReference type="PROSITE" id="PS00518">
    <property type="entry name" value="ZF_RING_1"/>
    <property type="match status" value="1"/>
</dbReference>
<evidence type="ECO:0000256" key="2">
    <source>
        <dbReference type="ARBA" id="ARBA00022723"/>
    </source>
</evidence>
<dbReference type="Pfam" id="PF00097">
    <property type="entry name" value="zf-C3HC4"/>
    <property type="match status" value="1"/>
</dbReference>
<evidence type="ECO:0000259" key="9">
    <source>
        <dbReference type="PROSITE" id="PS50145"/>
    </source>
</evidence>
<dbReference type="PANTHER" id="PTHR10131">
    <property type="entry name" value="TNF RECEPTOR ASSOCIATED FACTOR"/>
    <property type="match status" value="1"/>
</dbReference>
<evidence type="ECO:0008006" key="12">
    <source>
        <dbReference type="Google" id="ProtNLM"/>
    </source>
</evidence>
<dbReference type="AlphaFoldDB" id="A0A4Y7T866"/>
<dbReference type="STRING" id="71717.A0A4Y7T866"/>
<evidence type="ECO:0000313" key="10">
    <source>
        <dbReference type="EMBL" id="TEB30335.1"/>
    </source>
</evidence>
<evidence type="ECO:0000256" key="4">
    <source>
        <dbReference type="ARBA" id="ARBA00022833"/>
    </source>
</evidence>
<feature type="compositionally biased region" description="Pro residues" evidence="7">
    <location>
        <begin position="271"/>
        <end position="287"/>
    </location>
</feature>
<dbReference type="Pfam" id="PF14604">
    <property type="entry name" value="SH3_9"/>
    <property type="match status" value="1"/>
</dbReference>
<gene>
    <name evidence="10" type="ORF">FA13DRAFT_1733642</name>
</gene>
<sequence length="459" mass="51164">MSRSPFLIPVTANVCSHTYCRSCITEALSHTARCPVDRAPLNMSMLTRANPIIQSLVNELLVECPYREAGCPTSKLRRDALNCHLEDECMHTPTKCVIPGCEATLPLVDMFEHQDMHKMQLQLEWEPEQPASSSTQHLPTPQQLADDINDLDDGYASDDATSPSTRPNSLRRLHRNWATLSRLSRPPSARGTPVITARPLPPLPRGAPGQFPFLVRAISDYEATEEGELSVQRGDLIRITGIRHDGWWEGHNIDSDGSTSGLVPRVFVEMFPPPDPAQPPAAEPDPYPSEDDHSFVLVTPTTSRQGGRQPWHTSEDDLGVRLAALSSGPSRARRLSLAPSTPSSMYTDPRSPPGPSYPDPDFQLQSPDFLHARLSPMRLRRTSDPSELLHRSEDILYYVRASSSHRAARNDDFDFQEGDVMAITDMAGGDMRGYLLDDDRRRDSEGRTRIPADKVVLFY</sequence>
<dbReference type="Gene3D" id="2.30.30.40">
    <property type="entry name" value="SH3 Domains"/>
    <property type="match status" value="1"/>
</dbReference>
<dbReference type="GO" id="GO:0008270">
    <property type="term" value="F:zinc ion binding"/>
    <property type="evidence" value="ECO:0007669"/>
    <property type="project" value="UniProtKB-KW"/>
</dbReference>
<dbReference type="PROSITE" id="PS50002">
    <property type="entry name" value="SH3"/>
    <property type="match status" value="1"/>
</dbReference>
<proteinExistence type="predicted"/>
<name>A0A4Y7T866_COPMI</name>
<evidence type="ECO:0000256" key="3">
    <source>
        <dbReference type="ARBA" id="ARBA00022771"/>
    </source>
</evidence>